<evidence type="ECO:0000256" key="1">
    <source>
        <dbReference type="ARBA" id="ARBA00023125"/>
    </source>
</evidence>
<keyword evidence="1" id="KW-0238">DNA-binding</keyword>
<proteinExistence type="predicted"/>
<keyword evidence="5" id="KW-1185">Reference proteome</keyword>
<dbReference type="GO" id="GO:0003677">
    <property type="term" value="F:DNA binding"/>
    <property type="evidence" value="ECO:0007669"/>
    <property type="project" value="UniProtKB-KW"/>
</dbReference>
<feature type="domain" description="Cas12f1-like TNB" evidence="3">
    <location>
        <begin position="44"/>
        <end position="77"/>
    </location>
</feature>
<name>A0A421GBU5_9STRA</name>
<accession>A0A421GBU5</accession>
<evidence type="ECO:0000313" key="4">
    <source>
        <dbReference type="EMBL" id="RLN72108.1"/>
    </source>
</evidence>
<evidence type="ECO:0000259" key="3">
    <source>
        <dbReference type="Pfam" id="PF07282"/>
    </source>
</evidence>
<dbReference type="Proteomes" id="UP000285624">
    <property type="component" value="Unassembled WGS sequence"/>
</dbReference>
<feature type="non-terminal residue" evidence="4">
    <location>
        <position position="77"/>
    </location>
</feature>
<evidence type="ECO:0000313" key="5">
    <source>
        <dbReference type="Proteomes" id="UP000285624"/>
    </source>
</evidence>
<sequence length="77" mass="8835">MVRKHFEEVTSDTTPETASDKMRAAVLKRKIRNPTARAMMVQAHYKFKMLLKYKMVCSGGGVIDCEEKYTSKICSRC</sequence>
<reference evidence="4 5" key="1">
    <citation type="journal article" date="2019" name="Mol. Plant Pathol.">
        <title>Genome sequencing of oomycete isolates from Chile supports the New Zealand origin of Phytophthora kernoviae and makes available the first Nothophytophthora sp. genome.</title>
        <authorList>
            <person name="Studholme D.J."/>
            <person name="Panda P."/>
            <person name="Sanfuentes Von Stowasser E."/>
            <person name="Gonzalez M."/>
            <person name="Hill R."/>
            <person name="Sambles C."/>
            <person name="Grant M."/>
            <person name="Williams N.M."/>
            <person name="McDougal R.L."/>
        </authorList>
    </citation>
    <scope>NUCLEOTIDE SEQUENCE [LARGE SCALE GENOMIC DNA]</scope>
    <source>
        <strain evidence="4">Chile4</strain>
    </source>
</reference>
<dbReference type="AlphaFoldDB" id="A0A421GBU5"/>
<organism evidence="4 5">
    <name type="scientific">Phytophthora kernoviae</name>
    <dbReference type="NCBI Taxonomy" id="325452"/>
    <lineage>
        <taxon>Eukaryota</taxon>
        <taxon>Sar</taxon>
        <taxon>Stramenopiles</taxon>
        <taxon>Oomycota</taxon>
        <taxon>Peronosporomycetes</taxon>
        <taxon>Peronosporales</taxon>
        <taxon>Peronosporaceae</taxon>
        <taxon>Phytophthora</taxon>
    </lineage>
</organism>
<dbReference type="InterPro" id="IPR010095">
    <property type="entry name" value="Cas12f1-like_TNB"/>
</dbReference>
<protein>
    <recommendedName>
        <fullName evidence="3">Cas12f1-like TNB domain-containing protein</fullName>
    </recommendedName>
</protein>
<gene>
    <name evidence="4" type="ORF">BBO99_00009910</name>
</gene>
<dbReference type="EMBL" id="MBDN02001356">
    <property type="protein sequence ID" value="RLN72108.1"/>
    <property type="molecule type" value="Genomic_DNA"/>
</dbReference>
<evidence type="ECO:0000256" key="2">
    <source>
        <dbReference type="SAM" id="MobiDB-lite"/>
    </source>
</evidence>
<dbReference type="Pfam" id="PF07282">
    <property type="entry name" value="Cas12f1-like_TNB"/>
    <property type="match status" value="1"/>
</dbReference>
<comment type="caution">
    <text evidence="4">The sequence shown here is derived from an EMBL/GenBank/DDBJ whole genome shotgun (WGS) entry which is preliminary data.</text>
</comment>
<feature type="region of interest" description="Disordered" evidence="2">
    <location>
        <begin position="1"/>
        <end position="21"/>
    </location>
</feature>